<accession>A0A3B0S6A0</accession>
<feature type="domain" description="AbiEi antitoxin C-terminal" evidence="1">
    <location>
        <begin position="112"/>
        <end position="245"/>
    </location>
</feature>
<organism evidence="2">
    <name type="scientific">hydrothermal vent metagenome</name>
    <dbReference type="NCBI Taxonomy" id="652676"/>
    <lineage>
        <taxon>unclassified sequences</taxon>
        <taxon>metagenomes</taxon>
        <taxon>ecological metagenomes</taxon>
    </lineage>
</organism>
<sequence length="299" mass="32819">MMLSEESETMAKSTSNARPVPPWAAGLVARLSQDRPAVVTREDLARYLGELGSARSVDDTASDLQQLGWLSTLHLKGVWAFVPAGEGRPSDPYLDLRGWQAREPDAVFALAGEAAAWHLGYVARAFGGPLAIWLPAKARVPHGLRPHVSVVRISWPREDARRMGPTSALLRRKGLDLTGWASGLPAFGPEALIVQLASRPRSFRIWADLVAHLDIFVSDCDLQRLADLLLEQSASAWQRAAYLLDRGGRGDDARTLLNQRPKDRMPVVSFGDGPITVWSPDFRVNDRLVAPLQEQLGKA</sequence>
<evidence type="ECO:0000259" key="1">
    <source>
        <dbReference type="Pfam" id="PF09407"/>
    </source>
</evidence>
<dbReference type="Pfam" id="PF09407">
    <property type="entry name" value="AbiEi_1"/>
    <property type="match status" value="1"/>
</dbReference>
<proteinExistence type="predicted"/>
<protein>
    <recommendedName>
        <fullName evidence="1">AbiEi antitoxin C-terminal domain-containing protein</fullName>
    </recommendedName>
</protein>
<dbReference type="InterPro" id="IPR018547">
    <property type="entry name" value="AbiEi_C"/>
</dbReference>
<reference evidence="2" key="1">
    <citation type="submission" date="2018-06" db="EMBL/GenBank/DDBJ databases">
        <authorList>
            <person name="Zhirakovskaya E."/>
        </authorList>
    </citation>
    <scope>NUCLEOTIDE SEQUENCE</scope>
</reference>
<name>A0A3B0S6A0_9ZZZZ</name>
<dbReference type="InterPro" id="IPR036390">
    <property type="entry name" value="WH_DNA-bd_sf"/>
</dbReference>
<dbReference type="SUPFAM" id="SSF46785">
    <property type="entry name" value="Winged helix' DNA-binding domain"/>
    <property type="match status" value="1"/>
</dbReference>
<dbReference type="EMBL" id="UOEI01000310">
    <property type="protein sequence ID" value="VAW01875.1"/>
    <property type="molecule type" value="Genomic_DNA"/>
</dbReference>
<dbReference type="Gene3D" id="3.90.56.20">
    <property type="entry name" value="replication protein C, winged helix domain"/>
    <property type="match status" value="1"/>
</dbReference>
<dbReference type="SUPFAM" id="SSF160887">
    <property type="entry name" value="Rv2827c C-terminal domain-like"/>
    <property type="match status" value="1"/>
</dbReference>
<gene>
    <name evidence="2" type="ORF">MNBD_ACTINO01-1986</name>
</gene>
<evidence type="ECO:0000313" key="2">
    <source>
        <dbReference type="EMBL" id="VAW01875.1"/>
    </source>
</evidence>
<dbReference type="AlphaFoldDB" id="A0A3B0S6A0"/>